<dbReference type="PATRIC" id="fig|1114856.3.peg.751"/>
<gene>
    <name evidence="1" type="ORF">C496_03633</name>
</gene>
<accession>L9W896</accession>
<dbReference type="eggNOG" id="arCOG07976">
    <property type="taxonomic scope" value="Archaea"/>
</dbReference>
<evidence type="ECO:0008006" key="3">
    <source>
        <dbReference type="Google" id="ProtNLM"/>
    </source>
</evidence>
<comment type="caution">
    <text evidence="1">The sequence shown here is derived from an EMBL/GenBank/DDBJ whole genome shotgun (WGS) entry which is preliminary data.</text>
</comment>
<evidence type="ECO:0000313" key="2">
    <source>
        <dbReference type="Proteomes" id="UP000011599"/>
    </source>
</evidence>
<dbReference type="EMBL" id="AOHW01000007">
    <property type="protein sequence ID" value="ELY45481.1"/>
    <property type="molecule type" value="Genomic_DNA"/>
</dbReference>
<proteinExistence type="predicted"/>
<organism evidence="1 2">
    <name type="scientific">Natronorubrum tibetense GA33</name>
    <dbReference type="NCBI Taxonomy" id="1114856"/>
    <lineage>
        <taxon>Archaea</taxon>
        <taxon>Methanobacteriati</taxon>
        <taxon>Methanobacteriota</taxon>
        <taxon>Stenosarchaea group</taxon>
        <taxon>Halobacteria</taxon>
        <taxon>Halobacteriales</taxon>
        <taxon>Natrialbaceae</taxon>
        <taxon>Natronorubrum</taxon>
    </lineage>
</organism>
<dbReference type="SUPFAM" id="SSF57802">
    <property type="entry name" value="Rubredoxin-like"/>
    <property type="match status" value="1"/>
</dbReference>
<sequence>MRVCAKRIDGMGVVTRLRLIIDDDGELYECRNCGSKFDHEPDTCPTCGSGEIAHYEF</sequence>
<name>L9W896_9EURY</name>
<reference evidence="1 2" key="1">
    <citation type="journal article" date="2014" name="PLoS Genet.">
        <title>Phylogenetically driven sequencing of extremely halophilic archaea reveals strategies for static and dynamic osmo-response.</title>
        <authorList>
            <person name="Becker E.A."/>
            <person name="Seitzer P.M."/>
            <person name="Tritt A."/>
            <person name="Larsen D."/>
            <person name="Krusor M."/>
            <person name="Yao A.I."/>
            <person name="Wu D."/>
            <person name="Madern D."/>
            <person name="Eisen J.A."/>
            <person name="Darling A.E."/>
            <person name="Facciotti M.T."/>
        </authorList>
    </citation>
    <scope>NUCLEOTIDE SEQUENCE [LARGE SCALE GENOMIC DNA]</scope>
    <source>
        <strain evidence="1 2">GA33</strain>
    </source>
</reference>
<dbReference type="Proteomes" id="UP000011599">
    <property type="component" value="Unassembled WGS sequence"/>
</dbReference>
<evidence type="ECO:0000313" key="1">
    <source>
        <dbReference type="EMBL" id="ELY45481.1"/>
    </source>
</evidence>
<keyword evidence="2" id="KW-1185">Reference proteome</keyword>
<protein>
    <recommendedName>
        <fullName evidence="3">Small CPxCG-related zinc finger protein</fullName>
    </recommendedName>
</protein>
<dbReference type="AlphaFoldDB" id="L9W896"/>